<comment type="catalytic activity">
    <reaction evidence="3">
        <text>Cleavage of hydrophobic, N-terminal signal or leader sequences from secreted and periplasmic proteins.</text>
        <dbReference type="EC" id="3.4.21.89"/>
    </reaction>
</comment>
<keyword evidence="6" id="KW-1185">Reference proteome</keyword>
<dbReference type="InterPro" id="IPR036286">
    <property type="entry name" value="LexA/Signal_pep-like_sf"/>
</dbReference>
<evidence type="ECO:0000256" key="3">
    <source>
        <dbReference type="RuleBase" id="RU362042"/>
    </source>
</evidence>
<evidence type="ECO:0000256" key="2">
    <source>
        <dbReference type="ARBA" id="ARBA00009370"/>
    </source>
</evidence>
<dbReference type="PANTHER" id="PTHR43390:SF1">
    <property type="entry name" value="CHLOROPLAST PROCESSING PEPTIDASE"/>
    <property type="match status" value="1"/>
</dbReference>
<proteinExistence type="inferred from homology"/>
<feature type="transmembrane region" description="Helical" evidence="3">
    <location>
        <begin position="33"/>
        <end position="54"/>
    </location>
</feature>
<organism evidence="5 6">
    <name type="scientific">Coprococcus intestinihominis</name>
    <dbReference type="NCBI Taxonomy" id="3133154"/>
    <lineage>
        <taxon>Bacteria</taxon>
        <taxon>Bacillati</taxon>
        <taxon>Bacillota</taxon>
        <taxon>Clostridia</taxon>
        <taxon>Lachnospirales</taxon>
        <taxon>Lachnospiraceae</taxon>
        <taxon>Coprococcus</taxon>
    </lineage>
</organism>
<protein>
    <recommendedName>
        <fullName evidence="3">Signal peptidase I</fullName>
        <ecNumber evidence="3">3.4.21.89</ecNumber>
    </recommendedName>
</protein>
<sequence length="184" mass="20511">MKNNSMLHPFADVQNQLQKKRQQLMLKRGYLELAKNAAIILIIVLIAFTQVFYITVSSGTDMYPAILDGDIVLGYRLDTNYLKNDVVVCEADGRRVIGRVVARGGDSVDMTEDGRLFVNGTEQTGEIAFPTNPGKQSYPYTVPDGCVYLLGDYRTNTTDSRTLGPVKVENIKAKVVSIFRRRGI</sequence>
<dbReference type="PRINTS" id="PR00727">
    <property type="entry name" value="LEADERPTASE"/>
</dbReference>
<name>A0ABV1B4B8_9FIRM</name>
<dbReference type="GO" id="GO:0009003">
    <property type="term" value="F:signal peptidase activity"/>
    <property type="evidence" value="ECO:0007669"/>
    <property type="project" value="UniProtKB-EC"/>
</dbReference>
<dbReference type="EMBL" id="JBBMEK010000098">
    <property type="protein sequence ID" value="MEQ2365241.1"/>
    <property type="molecule type" value="Genomic_DNA"/>
</dbReference>
<keyword evidence="3" id="KW-0645">Protease</keyword>
<evidence type="ECO:0000313" key="5">
    <source>
        <dbReference type="EMBL" id="MEQ2365241.1"/>
    </source>
</evidence>
<dbReference type="SUPFAM" id="SSF51306">
    <property type="entry name" value="LexA/Signal peptidase"/>
    <property type="match status" value="1"/>
</dbReference>
<dbReference type="RefSeq" id="WP_349085073.1">
    <property type="nucleotide sequence ID" value="NZ_JBBMEK010000098.1"/>
</dbReference>
<dbReference type="PANTHER" id="PTHR43390">
    <property type="entry name" value="SIGNAL PEPTIDASE I"/>
    <property type="match status" value="1"/>
</dbReference>
<keyword evidence="3" id="KW-1133">Transmembrane helix</keyword>
<evidence type="ECO:0000259" key="4">
    <source>
        <dbReference type="Pfam" id="PF10502"/>
    </source>
</evidence>
<reference evidence="5 6" key="1">
    <citation type="submission" date="2024-03" db="EMBL/GenBank/DDBJ databases">
        <title>Human intestinal bacterial collection.</title>
        <authorList>
            <person name="Pauvert C."/>
            <person name="Hitch T.C.A."/>
            <person name="Clavel T."/>
        </authorList>
    </citation>
    <scope>NUCLEOTIDE SEQUENCE [LARGE SCALE GENOMIC DNA]</scope>
    <source>
        <strain evidence="5 6">CLA-AA-H190</strain>
    </source>
</reference>
<keyword evidence="3" id="KW-0472">Membrane</keyword>
<dbReference type="Pfam" id="PF10502">
    <property type="entry name" value="Peptidase_S26"/>
    <property type="match status" value="1"/>
</dbReference>
<dbReference type="Gene3D" id="2.10.109.10">
    <property type="entry name" value="Umud Fragment, subunit A"/>
    <property type="match status" value="1"/>
</dbReference>
<gene>
    <name evidence="5" type="primary">lepB</name>
    <name evidence="5" type="ORF">WMO25_09055</name>
</gene>
<dbReference type="InterPro" id="IPR000223">
    <property type="entry name" value="Pept_S26A_signal_pept_1"/>
</dbReference>
<keyword evidence="3" id="KW-0812">Transmembrane</keyword>
<dbReference type="NCBIfam" id="TIGR02227">
    <property type="entry name" value="sigpep_I_bact"/>
    <property type="match status" value="1"/>
</dbReference>
<dbReference type="EC" id="3.4.21.89" evidence="3"/>
<keyword evidence="3 5" id="KW-0378">Hydrolase</keyword>
<evidence type="ECO:0000256" key="1">
    <source>
        <dbReference type="ARBA" id="ARBA00004401"/>
    </source>
</evidence>
<accession>A0ABV1B4B8</accession>
<dbReference type="CDD" id="cd06530">
    <property type="entry name" value="S26_SPase_I"/>
    <property type="match status" value="1"/>
</dbReference>
<comment type="similarity">
    <text evidence="2 3">Belongs to the peptidase S26 family.</text>
</comment>
<comment type="subcellular location">
    <subcellularLocation>
        <location evidence="1">Cell membrane</location>
        <topology evidence="1">Single-pass type II membrane protein</topology>
    </subcellularLocation>
    <subcellularLocation>
        <location evidence="3">Membrane</location>
        <topology evidence="3">Single-pass type II membrane protein</topology>
    </subcellularLocation>
</comment>
<dbReference type="InterPro" id="IPR019533">
    <property type="entry name" value="Peptidase_S26"/>
</dbReference>
<comment type="caution">
    <text evidence="5">The sequence shown here is derived from an EMBL/GenBank/DDBJ whole genome shotgun (WGS) entry which is preliminary data.</text>
</comment>
<dbReference type="Proteomes" id="UP001469749">
    <property type="component" value="Unassembled WGS sequence"/>
</dbReference>
<feature type="domain" description="Peptidase S26" evidence="4">
    <location>
        <begin position="32"/>
        <end position="178"/>
    </location>
</feature>
<evidence type="ECO:0000313" key="6">
    <source>
        <dbReference type="Proteomes" id="UP001469749"/>
    </source>
</evidence>